<evidence type="ECO:0000256" key="1">
    <source>
        <dbReference type="SAM" id="MobiDB-lite"/>
    </source>
</evidence>
<keyword evidence="4" id="KW-1185">Reference proteome</keyword>
<sequence length="372" mass="39949">MWGTKNPILILFQDLNTWNCNNSCLQALALSPRTDNFDGKDGRSPLISPKASPQPIRKGITAVTNPPPPLPPRRASPVLGSPTNLPSSNQPVGEASIAPCICNNNSQKTNSYSSASGVLDSAYDVLQTSTGNTSSLTTPTLAVPGTNSSPSWTPTSSESSTEGYPPKTEDSLQYAQLVHHPKNPNYENIIITENNSPGRPTLTIDVEISRLESKVNGNHLSPYKTGFSSSLSPLPPHSPLSSSAVSSSSSTTSGLSRSSSNLPLGLLSPNPHRHTHPLPSPSRTPSNDVNMSFRKSSLDEEKIGLRRKQEMDFNKGDNVSYENLNMDYIAQLTGEGYAHDAVIRALGITGNDVKMACDILHEFATKKTTRMT</sequence>
<feature type="compositionally biased region" description="Polar residues" evidence="1">
    <location>
        <begin position="281"/>
        <end position="295"/>
    </location>
</feature>
<feature type="compositionally biased region" description="Low complexity" evidence="1">
    <location>
        <begin position="144"/>
        <end position="166"/>
    </location>
</feature>
<dbReference type="Proteomes" id="UP001359485">
    <property type="component" value="Unassembled WGS sequence"/>
</dbReference>
<feature type="region of interest" description="Disordered" evidence="1">
    <location>
        <begin position="226"/>
        <end position="302"/>
    </location>
</feature>
<name>A0ABR1B161_POLSC</name>
<reference evidence="3 4" key="1">
    <citation type="submission" date="2023-09" db="EMBL/GenBank/DDBJ databases">
        <title>Genomes of two closely related lineages of the louse Polyplax serrata with different host specificities.</title>
        <authorList>
            <person name="Martinu J."/>
            <person name="Tarabai H."/>
            <person name="Stefka J."/>
            <person name="Hypsa V."/>
        </authorList>
    </citation>
    <scope>NUCLEOTIDE SEQUENCE [LARGE SCALE GENOMIC DNA]</scope>
    <source>
        <strain evidence="3">98ZLc_SE</strain>
    </source>
</reference>
<feature type="domain" description="UBA" evidence="2">
    <location>
        <begin position="323"/>
        <end position="363"/>
    </location>
</feature>
<dbReference type="PROSITE" id="PS50030">
    <property type="entry name" value="UBA"/>
    <property type="match status" value="1"/>
</dbReference>
<organism evidence="3 4">
    <name type="scientific">Polyplax serrata</name>
    <name type="common">Common mouse louse</name>
    <dbReference type="NCBI Taxonomy" id="468196"/>
    <lineage>
        <taxon>Eukaryota</taxon>
        <taxon>Metazoa</taxon>
        <taxon>Ecdysozoa</taxon>
        <taxon>Arthropoda</taxon>
        <taxon>Hexapoda</taxon>
        <taxon>Insecta</taxon>
        <taxon>Pterygota</taxon>
        <taxon>Neoptera</taxon>
        <taxon>Paraneoptera</taxon>
        <taxon>Psocodea</taxon>
        <taxon>Troctomorpha</taxon>
        <taxon>Phthiraptera</taxon>
        <taxon>Anoplura</taxon>
        <taxon>Polyplacidae</taxon>
        <taxon>Polyplax</taxon>
    </lineage>
</organism>
<gene>
    <name evidence="3" type="ORF">RUM44_006933</name>
</gene>
<feature type="region of interest" description="Disordered" evidence="1">
    <location>
        <begin position="34"/>
        <end position="91"/>
    </location>
</feature>
<evidence type="ECO:0000259" key="2">
    <source>
        <dbReference type="PROSITE" id="PS50030"/>
    </source>
</evidence>
<comment type="caution">
    <text evidence="3">The sequence shown here is derived from an EMBL/GenBank/DDBJ whole genome shotgun (WGS) entry which is preliminary data.</text>
</comment>
<feature type="region of interest" description="Disordered" evidence="1">
    <location>
        <begin position="130"/>
        <end position="168"/>
    </location>
</feature>
<dbReference type="EMBL" id="JAWJWF010000005">
    <property type="protein sequence ID" value="KAK6631903.1"/>
    <property type="molecule type" value="Genomic_DNA"/>
</dbReference>
<dbReference type="InterPro" id="IPR015940">
    <property type="entry name" value="UBA"/>
</dbReference>
<dbReference type="Gene3D" id="1.10.8.10">
    <property type="entry name" value="DNA helicase RuvA subunit, C-terminal domain"/>
    <property type="match status" value="1"/>
</dbReference>
<proteinExistence type="predicted"/>
<dbReference type="SUPFAM" id="SSF46934">
    <property type="entry name" value="UBA-like"/>
    <property type="match status" value="1"/>
</dbReference>
<evidence type="ECO:0000313" key="3">
    <source>
        <dbReference type="EMBL" id="KAK6631903.1"/>
    </source>
</evidence>
<dbReference type="CDD" id="cd14318">
    <property type="entry name" value="UBA_Cbl_like"/>
    <property type="match status" value="1"/>
</dbReference>
<protein>
    <recommendedName>
        <fullName evidence="2">UBA domain-containing protein</fullName>
    </recommendedName>
</protein>
<dbReference type="InterPro" id="IPR009060">
    <property type="entry name" value="UBA-like_sf"/>
</dbReference>
<feature type="compositionally biased region" description="Polar residues" evidence="1">
    <location>
        <begin position="81"/>
        <end position="91"/>
    </location>
</feature>
<feature type="compositionally biased region" description="Low complexity" evidence="1">
    <location>
        <begin position="239"/>
        <end position="270"/>
    </location>
</feature>
<accession>A0ABR1B161</accession>
<feature type="compositionally biased region" description="Polar residues" evidence="1">
    <location>
        <begin position="130"/>
        <end position="140"/>
    </location>
</feature>
<feature type="compositionally biased region" description="Pro residues" evidence="1">
    <location>
        <begin position="65"/>
        <end position="74"/>
    </location>
</feature>
<evidence type="ECO:0000313" key="4">
    <source>
        <dbReference type="Proteomes" id="UP001359485"/>
    </source>
</evidence>